<dbReference type="SUPFAM" id="SSF103486">
    <property type="entry name" value="V-type ATP synthase subunit C"/>
    <property type="match status" value="1"/>
</dbReference>
<evidence type="ECO:0000256" key="2">
    <source>
        <dbReference type="ARBA" id="ARBA00022448"/>
    </source>
</evidence>
<name>A0A9D0YTF0_9FIRM</name>
<evidence type="ECO:0000256" key="1">
    <source>
        <dbReference type="ARBA" id="ARBA00006709"/>
    </source>
</evidence>
<dbReference type="InterPro" id="IPR002843">
    <property type="entry name" value="ATPase_V0-cplx_csu/dsu"/>
</dbReference>
<evidence type="ECO:0000256" key="3">
    <source>
        <dbReference type="ARBA" id="ARBA00023065"/>
    </source>
</evidence>
<comment type="caution">
    <text evidence="4">The sequence shown here is derived from an EMBL/GenBank/DDBJ whole genome shotgun (WGS) entry which is preliminary data.</text>
</comment>
<dbReference type="Pfam" id="PF01992">
    <property type="entry name" value="vATP-synt_AC39"/>
    <property type="match status" value="1"/>
</dbReference>
<dbReference type="Gene3D" id="1.10.132.50">
    <property type="entry name" value="ATP synthase (C/AC39) subunit, domain 3"/>
    <property type="match status" value="1"/>
</dbReference>
<dbReference type="InterPro" id="IPR036079">
    <property type="entry name" value="ATPase_csu/dsu_sf"/>
</dbReference>
<dbReference type="InterPro" id="IPR044911">
    <property type="entry name" value="V-type_ATPase_csu/dsu_dom_3"/>
</dbReference>
<keyword evidence="2" id="KW-0813">Transport</keyword>
<dbReference type="Proteomes" id="UP000886879">
    <property type="component" value="Unassembled WGS sequence"/>
</dbReference>
<gene>
    <name evidence="4" type="ORF">IAD31_02405</name>
</gene>
<keyword evidence="3" id="KW-0406">Ion transport</keyword>
<accession>A0A9D0YTF0</accession>
<comment type="similarity">
    <text evidence="1">Belongs to the V-ATPase V0D/AC39 subunit family.</text>
</comment>
<organism evidence="4 5">
    <name type="scientific">Candidatus Enterenecus faecium</name>
    <dbReference type="NCBI Taxonomy" id="2840780"/>
    <lineage>
        <taxon>Bacteria</taxon>
        <taxon>Bacillati</taxon>
        <taxon>Bacillota</taxon>
        <taxon>Clostridia</taxon>
        <taxon>Eubacteriales</taxon>
        <taxon>Candidatus Enterenecus</taxon>
    </lineage>
</organism>
<dbReference type="Gene3D" id="1.20.1690.10">
    <property type="entry name" value="V-type ATP synthase subunit C domain"/>
    <property type="match status" value="2"/>
</dbReference>
<dbReference type="GO" id="GO:0046961">
    <property type="term" value="F:proton-transporting ATPase activity, rotational mechanism"/>
    <property type="evidence" value="ECO:0007669"/>
    <property type="project" value="InterPro"/>
</dbReference>
<dbReference type="InterPro" id="IPR035067">
    <property type="entry name" value="V-type_ATPase_csu/dsu"/>
</dbReference>
<reference evidence="4" key="2">
    <citation type="journal article" date="2021" name="PeerJ">
        <title>Extensive microbial diversity within the chicken gut microbiome revealed by metagenomics and culture.</title>
        <authorList>
            <person name="Gilroy R."/>
            <person name="Ravi A."/>
            <person name="Getino M."/>
            <person name="Pursley I."/>
            <person name="Horton D.L."/>
            <person name="Alikhan N.F."/>
            <person name="Baker D."/>
            <person name="Gharbi K."/>
            <person name="Hall N."/>
            <person name="Watson M."/>
            <person name="Adriaenssens E.M."/>
            <person name="Foster-Nyarko E."/>
            <person name="Jarju S."/>
            <person name="Secka A."/>
            <person name="Antonio M."/>
            <person name="Oren A."/>
            <person name="Chaudhuri R.R."/>
            <person name="La Ragione R."/>
            <person name="Hildebrand F."/>
            <person name="Pallen M.J."/>
        </authorList>
    </citation>
    <scope>NUCLEOTIDE SEQUENCE</scope>
    <source>
        <strain evidence="4">ChiGjej2B2-12916</strain>
    </source>
</reference>
<protein>
    <submittedName>
        <fullName evidence="4">V-type ATPase subunit</fullName>
    </submittedName>
</protein>
<sequence length="344" mass="39177">MSAGYEALATKAKAIYGKRITRQDLERIAGMRSVDDVLAELRQLPGWSHAAEHLPQDALLTRATLETALREQIRREYLSLMAFVPHKDRAVMGFPIMRAGMDEILAALRHLHASIYKEVEPLPPAFMSHTRVDVQALRRCTTYDGLVEATRGSIYHDALERLRSADGALPDYGVTEALLSGVYYQKLQSIIRRKYDGDVRRIMEKSVGSQVDMLNLMHILRMKRYFPQEDNYLPVLLPYHYKLKPQMIHAMCAAPNAEAVLELAQQTPYGRIFDQHSGEDLNYLYTATIYRTSRRQLMMGKPSIYSAVALMNLREIELKAVVSAVEAAKYQMALNPSILDMMDR</sequence>
<proteinExistence type="inferred from homology"/>
<evidence type="ECO:0000313" key="4">
    <source>
        <dbReference type="EMBL" id="HIQ60433.1"/>
    </source>
</evidence>
<dbReference type="EMBL" id="DVFO01000022">
    <property type="protein sequence ID" value="HIQ60433.1"/>
    <property type="molecule type" value="Genomic_DNA"/>
</dbReference>
<dbReference type="AlphaFoldDB" id="A0A9D0YTF0"/>
<reference evidence="4" key="1">
    <citation type="submission" date="2020-10" db="EMBL/GenBank/DDBJ databases">
        <authorList>
            <person name="Gilroy R."/>
        </authorList>
    </citation>
    <scope>NUCLEOTIDE SEQUENCE</scope>
    <source>
        <strain evidence="4">ChiGjej2B2-12916</strain>
    </source>
</reference>
<evidence type="ECO:0000313" key="5">
    <source>
        <dbReference type="Proteomes" id="UP000886879"/>
    </source>
</evidence>